<organism evidence="3 4">
    <name type="scientific">Colwellia psychrerythraea (strain 34H / ATCC BAA-681)</name>
    <name type="common">Vibrio psychroerythus</name>
    <dbReference type="NCBI Taxonomy" id="167879"/>
    <lineage>
        <taxon>Bacteria</taxon>
        <taxon>Pseudomonadati</taxon>
        <taxon>Pseudomonadota</taxon>
        <taxon>Gammaproteobacteria</taxon>
        <taxon>Alteromonadales</taxon>
        <taxon>Colwelliaceae</taxon>
        <taxon>Colwellia</taxon>
    </lineage>
</organism>
<dbReference type="RefSeq" id="WP_011042522.1">
    <property type="nucleotide sequence ID" value="NC_003910.7"/>
</dbReference>
<dbReference type="EMBL" id="CP000083">
    <property type="protein sequence ID" value="AAZ27921.1"/>
    <property type="molecule type" value="Genomic_DNA"/>
</dbReference>
<dbReference type="CDD" id="cd05379">
    <property type="entry name" value="CAP_bacterial"/>
    <property type="match status" value="1"/>
</dbReference>
<proteinExistence type="predicted"/>
<dbReference type="PANTHER" id="PTHR31157">
    <property type="entry name" value="SCP DOMAIN-CONTAINING PROTEIN"/>
    <property type="match status" value="1"/>
</dbReference>
<feature type="region of interest" description="Disordered" evidence="1">
    <location>
        <begin position="20"/>
        <end position="56"/>
    </location>
</feature>
<feature type="domain" description="SCP" evidence="2">
    <location>
        <begin position="70"/>
        <end position="196"/>
    </location>
</feature>
<dbReference type="AlphaFoldDB" id="Q484T7"/>
<sequence>MRYWLVGFFCVGLISGCGGDDGSSSDNQGSDETVSNDESPDESTDSSSDTESDTNYSKISCNDDLIAVLTLINEKRAQEQTCGSESYGPVAELNWNAVLTLAAQEHSDNMANYDFFSHTGLDGSTVSTRVTAQGYTWSYVAENIAGGQPNAQSVVDAWMGSVGHCKNIMSENPTEMGLACSENSNVTYTYYWTQVFAKPR</sequence>
<dbReference type="HOGENOM" id="CLU_048111_3_0_6"/>
<dbReference type="Proteomes" id="UP000000547">
    <property type="component" value="Chromosome"/>
</dbReference>
<reference evidence="3" key="1">
    <citation type="journal article" date="2005" name="Proc. Natl. Acad. Sci. U.S.A.">
        <title>The psychrophilic lifestyle as revealed by the genome sequence of Colwellia psychrerythraea 34H through genomic and proteomic analyses.</title>
        <authorList>
            <person name="Methe B.A."/>
            <person name="Nelson K.E."/>
            <person name="Deming J.W."/>
            <person name="Momen B."/>
            <person name="Melamud E."/>
            <person name="Zhang X."/>
            <person name="Moult J."/>
            <person name="Madupu R."/>
            <person name="Nelson W.C."/>
            <person name="Dodson R.J."/>
            <person name="Brinkac L.M."/>
            <person name="Daugherty S.C."/>
            <person name="Durkin A.S."/>
            <person name="DeBoy R.T."/>
            <person name="Kolonay J.F."/>
            <person name="Sullivan S.A."/>
            <person name="Zhou L."/>
            <person name="Davidsen T.M."/>
            <person name="Wu M."/>
            <person name="Huston A.L."/>
            <person name="Lewis M."/>
            <person name="Weaver B."/>
            <person name="Weidman J.F."/>
            <person name="Khouri H."/>
            <person name="Utterback T.R."/>
            <person name="Feldblyum T.V."/>
            <person name="Fraser C.M."/>
        </authorList>
    </citation>
    <scope>NUCLEOTIDE SEQUENCE [LARGE SCALE GENOMIC DNA]</scope>
    <source>
        <strain evidence="3">34H</strain>
    </source>
</reference>
<dbReference type="Pfam" id="PF00188">
    <property type="entry name" value="CAP"/>
    <property type="match status" value="1"/>
</dbReference>
<feature type="compositionally biased region" description="Acidic residues" evidence="1">
    <location>
        <begin position="34"/>
        <end position="52"/>
    </location>
</feature>
<name>Q484T7_COLP3</name>
<dbReference type="SUPFAM" id="SSF55797">
    <property type="entry name" value="PR-1-like"/>
    <property type="match status" value="1"/>
</dbReference>
<evidence type="ECO:0000313" key="3">
    <source>
        <dbReference type="EMBL" id="AAZ27921.1"/>
    </source>
</evidence>
<dbReference type="Gene3D" id="3.40.33.10">
    <property type="entry name" value="CAP"/>
    <property type="match status" value="1"/>
</dbReference>
<evidence type="ECO:0000313" key="4">
    <source>
        <dbReference type="Proteomes" id="UP000000547"/>
    </source>
</evidence>
<dbReference type="InterPro" id="IPR014044">
    <property type="entry name" value="CAP_dom"/>
</dbReference>
<dbReference type="STRING" id="167879.CPS_1690"/>
<gene>
    <name evidence="3" type="ordered locus">CPS_1690</name>
</gene>
<accession>Q484T7</accession>
<dbReference type="InterPro" id="IPR035940">
    <property type="entry name" value="CAP_sf"/>
</dbReference>
<feature type="compositionally biased region" description="Low complexity" evidence="1">
    <location>
        <begin position="22"/>
        <end position="31"/>
    </location>
</feature>
<evidence type="ECO:0000256" key="1">
    <source>
        <dbReference type="SAM" id="MobiDB-lite"/>
    </source>
</evidence>
<dbReference type="KEGG" id="cps:CPS_1690"/>
<dbReference type="PROSITE" id="PS51257">
    <property type="entry name" value="PROKAR_LIPOPROTEIN"/>
    <property type="match status" value="1"/>
</dbReference>
<protein>
    <submittedName>
        <fullName evidence="3">SCP-like extracellular protein</fullName>
    </submittedName>
</protein>
<dbReference type="PANTHER" id="PTHR31157:SF1">
    <property type="entry name" value="SCP DOMAIN-CONTAINING PROTEIN"/>
    <property type="match status" value="1"/>
</dbReference>
<evidence type="ECO:0000259" key="2">
    <source>
        <dbReference type="Pfam" id="PF00188"/>
    </source>
</evidence>